<gene>
    <name evidence="2" type="primary">gCPXV0136</name>
</gene>
<organismHost>
    <name type="scientific">Myodes glareolus</name>
    <name type="common">Bank vole</name>
    <name type="synonym">Clethrionomys glareolus</name>
    <dbReference type="NCBI Taxonomy" id="447135"/>
</organismHost>
<name>A0A0K2YRQ4_COWPX</name>
<dbReference type="EMBL" id="LN864565">
    <property type="protein sequence ID" value="CRL86602.1"/>
    <property type="molecule type" value="Genomic_DNA"/>
</dbReference>
<dbReference type="EMBL" id="LN864566">
    <property type="protein sequence ID" value="CRL86896.1"/>
    <property type="molecule type" value="Genomic_DNA"/>
</dbReference>
<keyword evidence="1" id="KW-0812">Transmembrane</keyword>
<organismHost>
    <name type="scientific">Homo sapiens</name>
    <name type="common">Human</name>
    <dbReference type="NCBI Taxonomy" id="9606"/>
</organismHost>
<proteinExistence type="predicted"/>
<reference evidence="2" key="1">
    <citation type="journal article" date="2015" name="J. Virol.">
        <title>Out of the reservoir: Phenotypic and genotypic characterization of a novel cowpox virus isolated from a common vole.</title>
        <authorList>
            <person name="Hoffmann D."/>
            <person name="Franke A."/>
            <person name="Jenckel M."/>
            <person name="Tamosiunaite A."/>
            <person name="Schluckebier J."/>
            <person name="Granzow H."/>
            <person name="Hoffmann B."/>
            <person name="Fischer S."/>
            <person name="Ulrich R.G."/>
            <person name="Hoper D."/>
            <person name="Goller K."/>
            <person name="Osterrieder N."/>
            <person name="Beer M."/>
        </authorList>
    </citation>
    <scope>NUCLEOTIDE SEQUENCE [LARGE SCALE GENOMIC DNA]</scope>
    <source>
        <strain evidence="3">FM2292</strain>
        <strain evidence="2">RatPox09</strain>
    </source>
</reference>
<dbReference type="Proteomes" id="UP000269844">
    <property type="component" value="Segment"/>
</dbReference>
<evidence type="ECO:0000313" key="5">
    <source>
        <dbReference type="EMBL" id="SPN67943.1"/>
    </source>
</evidence>
<keyword evidence="1" id="KW-1133">Transmembrane helix</keyword>
<dbReference type="Proteomes" id="UP000164362">
    <property type="component" value="Segment"/>
</dbReference>
<organismHost>
    <name type="scientific">Felis catus</name>
    <name type="common">Cat</name>
    <name type="synonym">Felis silvestris catus</name>
    <dbReference type="NCBI Taxonomy" id="9685"/>
</organismHost>
<sequence>MYEHRPPSLETNSFSSTRRLFSNSDWCCKDPGRSKLTNMVNSCTLLTIGVADKQIILWFFNAMVLDKKLYTERVGRILPSSLINDLEMKLWHSSMMTHILLLELIVLILVKNLFLKF</sequence>
<keyword evidence="1" id="KW-0472">Membrane</keyword>
<organismHost>
    <name type="scientific">Mus musculus</name>
    <name type="common">Mouse</name>
    <dbReference type="NCBI Taxonomy" id="10090"/>
</organismHost>
<evidence type="ECO:0000256" key="1">
    <source>
        <dbReference type="SAM" id="Phobius"/>
    </source>
</evidence>
<evidence type="ECO:0000313" key="3">
    <source>
        <dbReference type="EMBL" id="CRL86896.1"/>
    </source>
</evidence>
<reference evidence="4" key="3">
    <citation type="submission" date="2017-06" db="EMBL/GenBank/DDBJ databases">
        <authorList>
            <person name="Kim H.J."/>
            <person name="Triplett B.A."/>
        </authorList>
    </citation>
    <scope>NUCLEOTIDE SEQUENCE</scope>
    <source>
        <strain evidence="4">Ger/2007/Vole</strain>
    </source>
</reference>
<dbReference type="EMBL" id="LT896722">
    <property type="protein sequence ID" value="SNB49307.1"/>
    <property type="molecule type" value="Genomic_DNA"/>
</dbReference>
<dbReference type="Proteomes" id="UP000279063">
    <property type="component" value="Segment"/>
</dbReference>
<organismHost>
    <name type="scientific">Bos taurus</name>
    <name type="common">Bovine</name>
    <dbReference type="NCBI Taxonomy" id="9913"/>
</organismHost>
<organismHost>
    <name type="scientific">Microtus agrestis</name>
    <name type="common">Short-tailed field vole</name>
    <dbReference type="NCBI Taxonomy" id="29092"/>
</organismHost>
<organismHost>
    <name type="scientific">Apodemus sylvaticus</name>
    <name type="common">European woodmouse</name>
    <dbReference type="NCBI Taxonomy" id="10129"/>
</organismHost>
<accession>A0A0K2YRQ4</accession>
<evidence type="ECO:0000313" key="2">
    <source>
        <dbReference type="EMBL" id="CRL86602.1"/>
    </source>
</evidence>
<evidence type="ECO:0000313" key="4">
    <source>
        <dbReference type="EMBL" id="SNB49307.1"/>
    </source>
</evidence>
<reference evidence="2" key="2">
    <citation type="submission" date="2015-05" db="EMBL/GenBank/DDBJ databases">
        <title>Utilizing next-generation sequencing to resolve the backbone and inform taxonomy of the Core Goodeniaceae.</title>
        <authorList>
            <person name="Michener P.S."/>
            <person name="Gardner A.G."/>
            <person name="Jabaily R.S."/>
            <person name="Sessa E."/>
        </authorList>
    </citation>
    <scope>NUCLEOTIDE SEQUENCE</scope>
    <source>
        <strain evidence="3">FM2292</strain>
        <strain evidence="2">RatPox09</strain>
    </source>
</reference>
<protein>
    <submittedName>
        <fullName evidence="2">Uncharacterized protein</fullName>
    </submittedName>
</protein>
<feature type="transmembrane region" description="Helical" evidence="1">
    <location>
        <begin position="95"/>
        <end position="114"/>
    </location>
</feature>
<reference evidence="5" key="4">
    <citation type="submission" date="2018-04" db="EMBL/GenBank/DDBJ databases">
        <authorList>
            <person name="Go L.Y."/>
            <person name="Mitchell J.A."/>
        </authorList>
    </citation>
    <scope>NUCLEOTIDE SEQUENCE</scope>
    <source>
        <strain evidence="5">Ger/2014/Human</strain>
    </source>
</reference>
<organism evidence="2">
    <name type="scientific">Cowpox virus</name>
    <name type="common">CPV</name>
    <dbReference type="NCBI Taxonomy" id="10243"/>
    <lineage>
        <taxon>Viruses</taxon>
        <taxon>Varidnaviria</taxon>
        <taxon>Bamfordvirae</taxon>
        <taxon>Nucleocytoviricota</taxon>
        <taxon>Pokkesviricetes</taxon>
        <taxon>Chitovirales</taxon>
        <taxon>Poxviridae</taxon>
        <taxon>Chordopoxvirinae</taxon>
        <taxon>Orthopoxvirus</taxon>
        <taxon>Orthopoxvirus cowpox</taxon>
    </lineage>
</organism>
<organismHost>
    <name type="scientific">Loxodonta africana</name>
    <name type="common">African elephant</name>
    <dbReference type="NCBI Taxonomy" id="9785"/>
</organismHost>
<dbReference type="Proteomes" id="UP000154367">
    <property type="component" value="Segment"/>
</dbReference>
<dbReference type="EMBL" id="LT993226">
    <property type="protein sequence ID" value="SPN67943.1"/>
    <property type="molecule type" value="Genomic_DNA"/>
</dbReference>